<protein>
    <submittedName>
        <fullName evidence="1">Uncharacterized protein</fullName>
    </submittedName>
</protein>
<keyword evidence="2" id="KW-1185">Reference proteome</keyword>
<dbReference type="EMBL" id="JBEPMM010000002">
    <property type="protein sequence ID" value="MET3691812.1"/>
    <property type="molecule type" value="Genomic_DNA"/>
</dbReference>
<dbReference type="RefSeq" id="WP_238275255.1">
    <property type="nucleotide sequence ID" value="NZ_BPQL01000005.1"/>
</dbReference>
<name>A0ABV2L1U9_9HYPH</name>
<evidence type="ECO:0000313" key="1">
    <source>
        <dbReference type="EMBL" id="MET3691812.1"/>
    </source>
</evidence>
<sequence length="75" mass="8749">MPNGREEPPADATNGPPIRYTCFFLEMNGHWSHAKYIYAVDDVEALSIAMLLAENRPFELWDAFRFVHWPTEDLH</sequence>
<reference evidence="1 2" key="1">
    <citation type="submission" date="2024-06" db="EMBL/GenBank/DDBJ databases">
        <title>Genomic Encyclopedia of Type Strains, Phase IV (KMG-IV): sequencing the most valuable type-strain genomes for metagenomic binning, comparative biology and taxonomic classification.</title>
        <authorList>
            <person name="Goeker M."/>
        </authorList>
    </citation>
    <scope>NUCLEOTIDE SEQUENCE [LARGE SCALE GENOMIC DNA]</scope>
    <source>
        <strain evidence="1 2">DSM 21331</strain>
    </source>
</reference>
<proteinExistence type="predicted"/>
<gene>
    <name evidence="1" type="ORF">ABID43_001337</name>
</gene>
<comment type="caution">
    <text evidence="1">The sequence shown here is derived from an EMBL/GenBank/DDBJ whole genome shotgun (WGS) entry which is preliminary data.</text>
</comment>
<dbReference type="Proteomes" id="UP001549145">
    <property type="component" value="Unassembled WGS sequence"/>
</dbReference>
<accession>A0ABV2L1U9</accession>
<organism evidence="1 2">
    <name type="scientific">Methylobacterium goesingense</name>
    <dbReference type="NCBI Taxonomy" id="243690"/>
    <lineage>
        <taxon>Bacteria</taxon>
        <taxon>Pseudomonadati</taxon>
        <taxon>Pseudomonadota</taxon>
        <taxon>Alphaproteobacteria</taxon>
        <taxon>Hyphomicrobiales</taxon>
        <taxon>Methylobacteriaceae</taxon>
        <taxon>Methylobacterium</taxon>
    </lineage>
</organism>
<evidence type="ECO:0000313" key="2">
    <source>
        <dbReference type="Proteomes" id="UP001549145"/>
    </source>
</evidence>